<gene>
    <name evidence="16" type="ORF">Strain138_002535</name>
    <name evidence="17" type="ORF">Strain318_002535</name>
</gene>
<dbReference type="GO" id="GO:0046983">
    <property type="term" value="F:protein dimerization activity"/>
    <property type="evidence" value="ECO:0007669"/>
    <property type="project" value="InterPro"/>
</dbReference>
<keyword evidence="18" id="KW-1185">Reference proteome</keyword>
<evidence type="ECO:0000256" key="13">
    <source>
        <dbReference type="ARBA" id="ARBA00032593"/>
    </source>
</evidence>
<dbReference type="InterPro" id="IPR050536">
    <property type="entry name" value="DtxR_MntR_Metal-Reg"/>
</dbReference>
<evidence type="ECO:0000256" key="7">
    <source>
        <dbReference type="ARBA" id="ARBA00023015"/>
    </source>
</evidence>
<feature type="domain" description="HTH dtxR-type" evidence="15">
    <location>
        <begin position="11"/>
        <end position="72"/>
    </location>
</feature>
<accession>A0AA49JX43</accession>
<dbReference type="InterPro" id="IPR036390">
    <property type="entry name" value="WH_DNA-bd_sf"/>
</dbReference>
<protein>
    <recommendedName>
        <fullName evidence="4">Transcriptional regulator MntR</fullName>
    </recommendedName>
    <alternativeName>
        <fullName evidence="13">Manganese transport regulator</fullName>
    </alternativeName>
</protein>
<keyword evidence="10" id="KW-0804">Transcription</keyword>
<organism evidence="16">
    <name type="scientific">Pseudogemmatithrix spongiicola</name>
    <dbReference type="NCBI Taxonomy" id="3062599"/>
    <lineage>
        <taxon>Bacteria</taxon>
        <taxon>Pseudomonadati</taxon>
        <taxon>Gemmatimonadota</taxon>
        <taxon>Gemmatimonadia</taxon>
        <taxon>Gemmatimonadales</taxon>
        <taxon>Gemmatimonadaceae</taxon>
        <taxon>Pseudogemmatithrix</taxon>
    </lineage>
</organism>
<dbReference type="InterPro" id="IPR001367">
    <property type="entry name" value="Fe_dep_repressor"/>
</dbReference>
<keyword evidence="9" id="KW-0010">Activator</keyword>
<evidence type="ECO:0000313" key="16">
    <source>
        <dbReference type="EMBL" id="WKW13218.1"/>
    </source>
</evidence>
<dbReference type="KEGG" id="pspc:Strain318_002535"/>
<evidence type="ECO:0000313" key="18">
    <source>
        <dbReference type="Proteomes" id="UP001229955"/>
    </source>
</evidence>
<dbReference type="PANTHER" id="PTHR33238:SF11">
    <property type="entry name" value="TRANSCRIPTIONAL REGULATOR MNTR"/>
    <property type="match status" value="1"/>
</dbReference>
<comment type="function">
    <text evidence="12">In the presence of manganese, represses expression of mntH and mntS. Up-regulates expression of mntP.</text>
</comment>
<dbReference type="Gene3D" id="1.10.60.10">
    <property type="entry name" value="Iron dependent repressor, metal binding and dimerisation domain"/>
    <property type="match status" value="1"/>
</dbReference>
<sequence length="147" mass="15881">MADHDLERPALTGQAEDYLKAIYELERNGAAAGTNDIAARLGIAPASVTGMVQRLARLGLATTERYRGARLTDAGRAAALQLIRRHRIIESYLVQRLGFTADDVHDEAERLEHAASDELIERMAAAIGNPTEDPHGTPIPASQGQSK</sequence>
<dbReference type="GO" id="GO:0003677">
    <property type="term" value="F:DNA binding"/>
    <property type="evidence" value="ECO:0007669"/>
    <property type="project" value="UniProtKB-KW"/>
</dbReference>
<dbReference type="GO" id="GO:0005737">
    <property type="term" value="C:cytoplasm"/>
    <property type="evidence" value="ECO:0007669"/>
    <property type="project" value="UniProtKB-SubCell"/>
</dbReference>
<keyword evidence="7" id="KW-0805">Transcription regulation</keyword>
<dbReference type="SUPFAM" id="SSF47979">
    <property type="entry name" value="Iron-dependent repressor protein, dimerization domain"/>
    <property type="match status" value="1"/>
</dbReference>
<evidence type="ECO:0000256" key="6">
    <source>
        <dbReference type="ARBA" id="ARBA00022491"/>
    </source>
</evidence>
<dbReference type="PANTHER" id="PTHR33238">
    <property type="entry name" value="IRON (METAL) DEPENDENT REPRESSOR, DTXR FAMILY"/>
    <property type="match status" value="1"/>
</dbReference>
<dbReference type="InterPro" id="IPR022687">
    <property type="entry name" value="HTH_DTXR"/>
</dbReference>
<dbReference type="PROSITE" id="PS50944">
    <property type="entry name" value="HTH_DTXR"/>
    <property type="match status" value="1"/>
</dbReference>
<dbReference type="Proteomes" id="UP001229955">
    <property type="component" value="Chromosome"/>
</dbReference>
<dbReference type="EMBL" id="CP130613">
    <property type="protein sequence ID" value="WKW16125.1"/>
    <property type="molecule type" value="Genomic_DNA"/>
</dbReference>
<evidence type="ECO:0000256" key="12">
    <source>
        <dbReference type="ARBA" id="ARBA00025185"/>
    </source>
</evidence>
<keyword evidence="11" id="KW-0464">Manganese</keyword>
<dbReference type="SMART" id="SM00529">
    <property type="entry name" value="HTH_DTXR"/>
    <property type="match status" value="1"/>
</dbReference>
<dbReference type="GO" id="GO:0003700">
    <property type="term" value="F:DNA-binding transcription factor activity"/>
    <property type="evidence" value="ECO:0007669"/>
    <property type="project" value="InterPro"/>
</dbReference>
<accession>A0AA49Q9D5</accession>
<keyword evidence="6" id="KW-0678">Repressor</keyword>
<dbReference type="EMBL" id="CP130612">
    <property type="protein sequence ID" value="WKW13218.1"/>
    <property type="molecule type" value="Genomic_DNA"/>
</dbReference>
<dbReference type="InterPro" id="IPR022689">
    <property type="entry name" value="Iron_dep_repressor"/>
</dbReference>
<name>A0AA49JX43_9BACT</name>
<evidence type="ECO:0000256" key="2">
    <source>
        <dbReference type="ARBA" id="ARBA00007871"/>
    </source>
</evidence>
<evidence type="ECO:0000256" key="8">
    <source>
        <dbReference type="ARBA" id="ARBA00023125"/>
    </source>
</evidence>
<dbReference type="Gene3D" id="1.10.10.10">
    <property type="entry name" value="Winged helix-like DNA-binding domain superfamily/Winged helix DNA-binding domain"/>
    <property type="match status" value="1"/>
</dbReference>
<evidence type="ECO:0000313" key="17">
    <source>
        <dbReference type="EMBL" id="WKW16125.1"/>
    </source>
</evidence>
<evidence type="ECO:0000256" key="3">
    <source>
        <dbReference type="ARBA" id="ARBA00011738"/>
    </source>
</evidence>
<comment type="similarity">
    <text evidence="2">Belongs to the DtxR/MntR family.</text>
</comment>
<evidence type="ECO:0000256" key="10">
    <source>
        <dbReference type="ARBA" id="ARBA00023163"/>
    </source>
</evidence>
<evidence type="ECO:0000256" key="14">
    <source>
        <dbReference type="SAM" id="MobiDB-lite"/>
    </source>
</evidence>
<evidence type="ECO:0000256" key="4">
    <source>
        <dbReference type="ARBA" id="ARBA00022386"/>
    </source>
</evidence>
<evidence type="ECO:0000259" key="15">
    <source>
        <dbReference type="PROSITE" id="PS50944"/>
    </source>
</evidence>
<dbReference type="SUPFAM" id="SSF46785">
    <property type="entry name" value="Winged helix' DNA-binding domain"/>
    <property type="match status" value="1"/>
</dbReference>
<dbReference type="AlphaFoldDB" id="A0AA49JX43"/>
<keyword evidence="5" id="KW-0963">Cytoplasm</keyword>
<proteinExistence type="inferred from homology"/>
<keyword evidence="8" id="KW-0238">DNA-binding</keyword>
<dbReference type="Pfam" id="PF01325">
    <property type="entry name" value="Fe_dep_repress"/>
    <property type="match status" value="1"/>
</dbReference>
<dbReference type="InterPro" id="IPR036388">
    <property type="entry name" value="WH-like_DNA-bd_sf"/>
</dbReference>
<evidence type="ECO:0000256" key="5">
    <source>
        <dbReference type="ARBA" id="ARBA00022490"/>
    </source>
</evidence>
<dbReference type="Pfam" id="PF02742">
    <property type="entry name" value="Fe_dep_repr_C"/>
    <property type="match status" value="1"/>
</dbReference>
<dbReference type="InterPro" id="IPR036421">
    <property type="entry name" value="Fe_dep_repressor_sf"/>
</dbReference>
<evidence type="ECO:0000256" key="11">
    <source>
        <dbReference type="ARBA" id="ARBA00023211"/>
    </source>
</evidence>
<dbReference type="RefSeq" id="WP_367886078.1">
    <property type="nucleotide sequence ID" value="NZ_CP130612.1"/>
</dbReference>
<comment type="subcellular location">
    <subcellularLocation>
        <location evidence="1">Cytoplasm</location>
    </subcellularLocation>
</comment>
<reference evidence="16" key="1">
    <citation type="submission" date="2023-07" db="EMBL/GenBank/DDBJ databases">
        <authorList>
            <person name="Haufschild T."/>
            <person name="Kallscheuer N."/>
            <person name="Hammer J."/>
            <person name="Kohn T."/>
            <person name="Kabuu M."/>
            <person name="Jogler M."/>
            <person name="Wohfarth N."/>
            <person name="Heuer A."/>
            <person name="Rohde M."/>
            <person name="van Teeseling M.C.F."/>
            <person name="Jogler C."/>
        </authorList>
    </citation>
    <scope>NUCLEOTIDE SEQUENCE</scope>
    <source>
        <strain evidence="16">Strain 138</strain>
        <strain evidence="17">Strain 318</strain>
    </source>
</reference>
<comment type="subunit">
    <text evidence="3">Homodimer.</text>
</comment>
<dbReference type="GO" id="GO:0046914">
    <property type="term" value="F:transition metal ion binding"/>
    <property type="evidence" value="ECO:0007669"/>
    <property type="project" value="InterPro"/>
</dbReference>
<evidence type="ECO:0000256" key="1">
    <source>
        <dbReference type="ARBA" id="ARBA00004496"/>
    </source>
</evidence>
<evidence type="ECO:0000256" key="9">
    <source>
        <dbReference type="ARBA" id="ARBA00023159"/>
    </source>
</evidence>
<feature type="region of interest" description="Disordered" evidence="14">
    <location>
        <begin position="127"/>
        <end position="147"/>
    </location>
</feature>